<gene>
    <name evidence="2" type="ORF">EV685_3553</name>
</gene>
<dbReference type="SUPFAM" id="SSF143100">
    <property type="entry name" value="TTHA1013/TTHA0281-like"/>
    <property type="match status" value="1"/>
</dbReference>
<organism evidence="2 3">
    <name type="scientific">Sphaerotilus mobilis</name>
    <dbReference type="NCBI Taxonomy" id="47994"/>
    <lineage>
        <taxon>Bacteria</taxon>
        <taxon>Pseudomonadati</taxon>
        <taxon>Pseudomonadota</taxon>
        <taxon>Betaproteobacteria</taxon>
        <taxon>Burkholderiales</taxon>
        <taxon>Sphaerotilaceae</taxon>
        <taxon>Sphaerotilus</taxon>
    </lineage>
</organism>
<dbReference type="OrthoDB" id="5772151at2"/>
<feature type="domain" description="HicB-like antitoxin of toxin-antitoxin system" evidence="1">
    <location>
        <begin position="7"/>
        <end position="69"/>
    </location>
</feature>
<sequence>MSDPKKYPIEVRPLADEDGGGWLVTFPDLPGCMGDGDTPESAIADGYGAAQAWLDVATEHGDPIPAPSTGGESGKFVARVPRSLHTRLAARAEQEGVSMNTLVVSMLSEGVGARARR</sequence>
<comment type="caution">
    <text evidence="2">The sequence shown here is derived from an EMBL/GenBank/DDBJ whole genome shotgun (WGS) entry which is preliminary data.</text>
</comment>
<dbReference type="InterPro" id="IPR031807">
    <property type="entry name" value="HicB-like"/>
</dbReference>
<evidence type="ECO:0000313" key="2">
    <source>
        <dbReference type="EMBL" id="RZS52360.1"/>
    </source>
</evidence>
<keyword evidence="3" id="KW-1185">Reference proteome</keyword>
<dbReference type="InterPro" id="IPR035069">
    <property type="entry name" value="TTHA1013/TTHA0281-like"/>
</dbReference>
<dbReference type="Pfam" id="PF15919">
    <property type="entry name" value="HicB_lk_antitox"/>
    <property type="match status" value="1"/>
</dbReference>
<dbReference type="GO" id="GO:0006355">
    <property type="term" value="P:regulation of DNA-templated transcription"/>
    <property type="evidence" value="ECO:0007669"/>
    <property type="project" value="InterPro"/>
</dbReference>
<dbReference type="InterPro" id="IPR010985">
    <property type="entry name" value="Ribbon_hlx_hlx"/>
</dbReference>
<dbReference type="InterPro" id="IPR008651">
    <property type="entry name" value="Uncharacterised_HicB"/>
</dbReference>
<dbReference type="Gene3D" id="1.10.1220.10">
    <property type="entry name" value="Met repressor-like"/>
    <property type="match status" value="1"/>
</dbReference>
<name>A0A4V2EVG0_9BURK</name>
<dbReference type="SUPFAM" id="SSF47598">
    <property type="entry name" value="Ribbon-helix-helix"/>
    <property type="match status" value="1"/>
</dbReference>
<dbReference type="RefSeq" id="WP_130483341.1">
    <property type="nucleotide sequence ID" value="NZ_SGWV01000011.1"/>
</dbReference>
<dbReference type="Proteomes" id="UP000293433">
    <property type="component" value="Unassembled WGS sequence"/>
</dbReference>
<dbReference type="EMBL" id="SGWV01000011">
    <property type="protein sequence ID" value="RZS52360.1"/>
    <property type="molecule type" value="Genomic_DNA"/>
</dbReference>
<protein>
    <submittedName>
        <fullName evidence="2">Antitoxin HicB</fullName>
    </submittedName>
</protein>
<evidence type="ECO:0000313" key="3">
    <source>
        <dbReference type="Proteomes" id="UP000293433"/>
    </source>
</evidence>
<evidence type="ECO:0000259" key="1">
    <source>
        <dbReference type="Pfam" id="PF15919"/>
    </source>
</evidence>
<dbReference type="InterPro" id="IPR013321">
    <property type="entry name" value="Arc_rbn_hlx_hlx"/>
</dbReference>
<dbReference type="AlphaFoldDB" id="A0A4V2EVG0"/>
<dbReference type="Gene3D" id="3.30.160.250">
    <property type="match status" value="1"/>
</dbReference>
<dbReference type="Pfam" id="PF05534">
    <property type="entry name" value="HicB"/>
    <property type="match status" value="1"/>
</dbReference>
<reference evidence="2 3" key="1">
    <citation type="submission" date="2019-02" db="EMBL/GenBank/DDBJ databases">
        <title>Genomic Encyclopedia of Type Strains, Phase IV (KMG-IV): sequencing the most valuable type-strain genomes for metagenomic binning, comparative biology and taxonomic classification.</title>
        <authorList>
            <person name="Goeker M."/>
        </authorList>
    </citation>
    <scope>NUCLEOTIDE SEQUENCE [LARGE SCALE GENOMIC DNA]</scope>
    <source>
        <strain evidence="2 3">DSM 10617</strain>
    </source>
</reference>
<accession>A0A4V2EVG0</accession>
<proteinExistence type="predicted"/>